<dbReference type="EMBL" id="LGUE01000008">
    <property type="protein sequence ID" value="KON83176.1"/>
    <property type="molecule type" value="Genomic_DNA"/>
</dbReference>
<evidence type="ECO:0000313" key="1">
    <source>
        <dbReference type="EMBL" id="KON83176.1"/>
    </source>
</evidence>
<accession>A0A0M0G116</accession>
<dbReference type="AlphaFoldDB" id="A0A0M0G116"/>
<evidence type="ECO:0000313" key="2">
    <source>
        <dbReference type="Proteomes" id="UP000037405"/>
    </source>
</evidence>
<proteinExistence type="predicted"/>
<dbReference type="RefSeq" id="WP_053429799.1">
    <property type="nucleotide sequence ID" value="NZ_LGUE01000008.1"/>
</dbReference>
<organism evidence="1 2">
    <name type="scientific">Rossellomorea marisflavi</name>
    <dbReference type="NCBI Taxonomy" id="189381"/>
    <lineage>
        <taxon>Bacteria</taxon>
        <taxon>Bacillati</taxon>
        <taxon>Bacillota</taxon>
        <taxon>Bacilli</taxon>
        <taxon>Bacillales</taxon>
        <taxon>Bacillaceae</taxon>
        <taxon>Rossellomorea</taxon>
    </lineage>
</organism>
<dbReference type="Proteomes" id="UP000037405">
    <property type="component" value="Unassembled WGS sequence"/>
</dbReference>
<sequence>MIIRETNDSFIMIKQHDHAFLSGEIVKHFDASIIRSNAYWDELLHASYQHDRSWIGLDTTSVWNDAAHRPFTFSDYPLIPKLVFYTRGIDDISEVHPYAGLLCSLHFSSFFTNTSDPDCLRFLEKEALRQTELRKRLPALDEDLLQEHFTLLQFSDDFSLYMCLNRPGVAKGEEHPWFKNGFKHTEDFNHAGDPLKGYWTGPHDIRISGSPFKHPFTVELFYKEVSKSSILHNGIAKAYDSADLSTHSITISSAGPLAMRE</sequence>
<keyword evidence="2" id="KW-1185">Reference proteome</keyword>
<gene>
    <name evidence="1" type="ORF">AF331_20345</name>
</gene>
<dbReference type="OrthoDB" id="190426at2"/>
<dbReference type="STRING" id="189381.GCA_900166615_00149"/>
<evidence type="ECO:0008006" key="3">
    <source>
        <dbReference type="Google" id="ProtNLM"/>
    </source>
</evidence>
<dbReference type="InterPro" id="IPR024992">
    <property type="entry name" value="DUF3891"/>
</dbReference>
<protein>
    <recommendedName>
        <fullName evidence="3">DUF3891 family protein</fullName>
    </recommendedName>
</protein>
<dbReference type="PATRIC" id="fig|189381.12.peg.3607"/>
<dbReference type="Pfam" id="PF13030">
    <property type="entry name" value="DUF3891"/>
    <property type="match status" value="1"/>
</dbReference>
<name>A0A0M0G116_9BACI</name>
<reference evidence="2" key="1">
    <citation type="submission" date="2015-07" db="EMBL/GenBank/DDBJ databases">
        <title>Fjat-14235 jcm11544.</title>
        <authorList>
            <person name="Liu B."/>
            <person name="Wang J."/>
            <person name="Zhu Y."/>
            <person name="Liu G."/>
            <person name="Chen Q."/>
            <person name="Chen Z."/>
            <person name="Lan J."/>
            <person name="Che J."/>
            <person name="Ge C."/>
            <person name="Shi H."/>
            <person name="Pan Z."/>
            <person name="Liu X."/>
        </authorList>
    </citation>
    <scope>NUCLEOTIDE SEQUENCE [LARGE SCALE GENOMIC DNA]</scope>
    <source>
        <strain evidence="2">JCM 11544</strain>
    </source>
</reference>
<comment type="caution">
    <text evidence="1">The sequence shown here is derived from an EMBL/GenBank/DDBJ whole genome shotgun (WGS) entry which is preliminary data.</text>
</comment>